<dbReference type="RefSeq" id="WP_153383946.1">
    <property type="nucleotide sequence ID" value="NZ_VDFM01000020.1"/>
</dbReference>
<organism evidence="4 5">
    <name type="scientific">Companilactobacillus mishanensis</name>
    <dbReference type="NCBI Taxonomy" id="2486008"/>
    <lineage>
        <taxon>Bacteria</taxon>
        <taxon>Bacillati</taxon>
        <taxon>Bacillota</taxon>
        <taxon>Bacilli</taxon>
        <taxon>Lactobacillales</taxon>
        <taxon>Lactobacillaceae</taxon>
        <taxon>Companilactobacillus</taxon>
    </lineage>
</organism>
<evidence type="ECO:0000259" key="3">
    <source>
        <dbReference type="Pfam" id="PF02129"/>
    </source>
</evidence>
<gene>
    <name evidence="4" type="ORF">FHL02_10755</name>
</gene>
<feature type="chain" id="PRO_5039641794" evidence="2">
    <location>
        <begin position="27"/>
        <end position="495"/>
    </location>
</feature>
<dbReference type="PANTHER" id="PTHR43358">
    <property type="entry name" value="ALPHA/BETA-HYDROLASE"/>
    <property type="match status" value="1"/>
</dbReference>
<feature type="domain" description="Xaa-Pro dipeptidyl-peptidase-like" evidence="3">
    <location>
        <begin position="244"/>
        <end position="371"/>
    </location>
</feature>
<feature type="signal peptide" evidence="2">
    <location>
        <begin position="1"/>
        <end position="26"/>
    </location>
</feature>
<dbReference type="PANTHER" id="PTHR43358:SF4">
    <property type="entry name" value="ALPHA_BETA HYDROLASE FOLD-1 DOMAIN-CONTAINING PROTEIN"/>
    <property type="match status" value="1"/>
</dbReference>
<dbReference type="OrthoDB" id="2326685at2"/>
<dbReference type="InterPro" id="IPR052920">
    <property type="entry name" value="DNA-binding_regulatory"/>
</dbReference>
<dbReference type="Proteomes" id="UP000380386">
    <property type="component" value="Unassembled WGS sequence"/>
</dbReference>
<evidence type="ECO:0000313" key="5">
    <source>
        <dbReference type="Proteomes" id="UP000380386"/>
    </source>
</evidence>
<proteinExistence type="predicted"/>
<accession>A0A5P0ZK75</accession>
<dbReference type="SUPFAM" id="SSF53474">
    <property type="entry name" value="alpha/beta-Hydrolases"/>
    <property type="match status" value="1"/>
</dbReference>
<protein>
    <submittedName>
        <fullName evidence="4">Alpha/beta hydrolase</fullName>
    </submittedName>
</protein>
<feature type="compositionally biased region" description="Polar residues" evidence="1">
    <location>
        <begin position="48"/>
        <end position="58"/>
    </location>
</feature>
<keyword evidence="2" id="KW-0732">Signal</keyword>
<dbReference type="Pfam" id="PF02129">
    <property type="entry name" value="Peptidase_S15"/>
    <property type="match status" value="1"/>
</dbReference>
<dbReference type="AlphaFoldDB" id="A0A5P0ZK75"/>
<dbReference type="Gene3D" id="3.40.50.1820">
    <property type="entry name" value="alpha/beta hydrolase"/>
    <property type="match status" value="1"/>
</dbReference>
<feature type="compositionally biased region" description="Low complexity" evidence="1">
    <location>
        <begin position="30"/>
        <end position="47"/>
    </location>
</feature>
<evidence type="ECO:0000256" key="2">
    <source>
        <dbReference type="SAM" id="SignalP"/>
    </source>
</evidence>
<name>A0A5P0ZK75_9LACO</name>
<sequence length="495" mass="53137">MKHKVTLKKRYITSLAALFMAGTFMATTSNASADTTSGSSADSTSQTEAVSYDQTASQSQINQSNVVVLSEDNPATQQNAQAGTADYQDVPSVLYTGTTPDVINDANVTASSADDMKASDFNNEPTDQPTTLLGKIASDVNDKITDVTTGTAAKVVFPIGFSRKGSDAYSKLEDIQEPDRYDTSRAYGGLGEKYDPAASETFYNAAQDWWDNVADKQTLTIPSSNFPNETSTATFVANPGSKQTVIIGQGWTEHPDWVGVVSGVWYNMGYNVLMPSQRGQFSGDGDYIPFGYYDSQDWKNWVNVMDSMVGPDEEVIYYGQSMGAATALDAAADPQLPSNVKAVIADCSFSSLTSLGNSLYNGALNKINGPLGKLIVPIKLNSIPLIPFDKTMQNVDKINEAKQGFDLDDASPIDAVAKITIPSYFITTEDDDFIPDTESVALYNASVAPIKKLWVLDGAVGGHAHAEGAVEQYQQNIQGFLNEVDQANTASIQVA</sequence>
<feature type="region of interest" description="Disordered" evidence="1">
    <location>
        <begin position="30"/>
        <end position="58"/>
    </location>
</feature>
<dbReference type="InterPro" id="IPR029058">
    <property type="entry name" value="AB_hydrolase_fold"/>
</dbReference>
<dbReference type="InterPro" id="IPR000383">
    <property type="entry name" value="Xaa-Pro-like_dom"/>
</dbReference>
<keyword evidence="4" id="KW-0378">Hydrolase</keyword>
<reference evidence="4 5" key="1">
    <citation type="journal article" date="2019" name="Syst. Appl. Microbiol.">
        <title>Polyphasic characterization of two novel Lactobacillus spp. isolated from blown salami packages: Description of Lactobacillus halodurans sp. nov. and Lactobacillus salsicarnum sp. nov.</title>
        <authorList>
            <person name="Schuster J.A."/>
            <person name="Klingl A."/>
            <person name="Vogel R.F."/>
            <person name="Ehrmann M.A."/>
        </authorList>
    </citation>
    <scope>NUCLEOTIDE SEQUENCE [LARGE SCALE GENOMIC DNA]</scope>
    <source>
        <strain evidence="4 5">TMW 1.2118</strain>
    </source>
</reference>
<comment type="caution">
    <text evidence="4">The sequence shown here is derived from an EMBL/GenBank/DDBJ whole genome shotgun (WGS) entry which is preliminary data.</text>
</comment>
<evidence type="ECO:0000313" key="4">
    <source>
        <dbReference type="EMBL" id="MQS53500.1"/>
    </source>
</evidence>
<dbReference type="GO" id="GO:0016787">
    <property type="term" value="F:hydrolase activity"/>
    <property type="evidence" value="ECO:0007669"/>
    <property type="project" value="UniProtKB-KW"/>
</dbReference>
<dbReference type="EMBL" id="VDFM01000020">
    <property type="protein sequence ID" value="MQS53500.1"/>
    <property type="molecule type" value="Genomic_DNA"/>
</dbReference>
<evidence type="ECO:0000256" key="1">
    <source>
        <dbReference type="SAM" id="MobiDB-lite"/>
    </source>
</evidence>